<dbReference type="Proteomes" id="UP000825935">
    <property type="component" value="Chromosome 29"/>
</dbReference>
<keyword evidence="2" id="KW-0812">Transmembrane</keyword>
<evidence type="ECO:0000313" key="4">
    <source>
        <dbReference type="Proteomes" id="UP000825935"/>
    </source>
</evidence>
<keyword evidence="2" id="KW-1133">Transmembrane helix</keyword>
<dbReference type="EMBL" id="CM035434">
    <property type="protein sequence ID" value="KAH7291864.1"/>
    <property type="molecule type" value="Genomic_DNA"/>
</dbReference>
<comment type="caution">
    <text evidence="3">The sequence shown here is derived from an EMBL/GenBank/DDBJ whole genome shotgun (WGS) entry which is preliminary data.</text>
</comment>
<reference evidence="3" key="1">
    <citation type="submission" date="2021-08" db="EMBL/GenBank/DDBJ databases">
        <title>WGS assembly of Ceratopteris richardii.</title>
        <authorList>
            <person name="Marchant D.B."/>
            <person name="Chen G."/>
            <person name="Jenkins J."/>
            <person name="Shu S."/>
            <person name="Leebens-Mack J."/>
            <person name="Grimwood J."/>
            <person name="Schmutz J."/>
            <person name="Soltis P."/>
            <person name="Soltis D."/>
            <person name="Chen Z.-H."/>
        </authorList>
    </citation>
    <scope>NUCLEOTIDE SEQUENCE</scope>
    <source>
        <strain evidence="3">Whitten #5841</strain>
        <tissue evidence="3">Leaf</tissue>
    </source>
</reference>
<dbReference type="InterPro" id="IPR001087">
    <property type="entry name" value="GDSL"/>
</dbReference>
<dbReference type="PANTHER" id="PTHR22835:SF659">
    <property type="entry name" value="GDSL LIPASE_ACYLHYDROLASE, PUTATIVE (AFU_ORTHOLOGUE AFUA_2G00510)-RELATED"/>
    <property type="match status" value="1"/>
</dbReference>
<dbReference type="OrthoDB" id="1600564at2759"/>
<accession>A0A8T2R7V3</accession>
<dbReference type="PANTHER" id="PTHR22835">
    <property type="entry name" value="ZINC FINGER FYVE DOMAIN CONTAINING PROTEIN"/>
    <property type="match status" value="1"/>
</dbReference>
<organism evidence="3 4">
    <name type="scientific">Ceratopteris richardii</name>
    <name type="common">Triangle waterfern</name>
    <dbReference type="NCBI Taxonomy" id="49495"/>
    <lineage>
        <taxon>Eukaryota</taxon>
        <taxon>Viridiplantae</taxon>
        <taxon>Streptophyta</taxon>
        <taxon>Embryophyta</taxon>
        <taxon>Tracheophyta</taxon>
        <taxon>Polypodiopsida</taxon>
        <taxon>Polypodiidae</taxon>
        <taxon>Polypodiales</taxon>
        <taxon>Pteridineae</taxon>
        <taxon>Pteridaceae</taxon>
        <taxon>Parkerioideae</taxon>
        <taxon>Ceratopteris</taxon>
    </lineage>
</organism>
<evidence type="ECO:0000313" key="3">
    <source>
        <dbReference type="EMBL" id="KAH7291864.1"/>
    </source>
</evidence>
<gene>
    <name evidence="3" type="ORF">KP509_29G039000</name>
</gene>
<keyword evidence="2" id="KW-0472">Membrane</keyword>
<dbReference type="SUPFAM" id="SSF52266">
    <property type="entry name" value="SGNH hydrolase"/>
    <property type="match status" value="1"/>
</dbReference>
<protein>
    <submittedName>
        <fullName evidence="3">Uncharacterized protein</fullName>
    </submittedName>
</protein>
<evidence type="ECO:0000256" key="1">
    <source>
        <dbReference type="ARBA" id="ARBA00008668"/>
    </source>
</evidence>
<sequence>MAEKNTRLVRSWVIVVIVTIIISGLWIVCGEDNGSMASYAVGINASAVNVTRMDDAGTRSDCFSSIFAFGDSQTDTGNAVSAFPSRFSSPQAYPYGMSYFTSSPDRYCDGRLFIDFMAQAAGLSLVHPYLKGFGANFASGANFAVVGATAQNTSFITPFHIGVQVDWFRRFKSNVDTAVSSGVIMQGIRGDGYFQDGLYIINIGGNDIINALLGDRNSTRVLDNIRSQLPLIANRTLDVIQELYDEGARRFFIQNIPPTGCNPATLTMLSNPYTEYDMLGCIRPINNVIQSYGYILQDGINTLRRRNQDGLFIYGDYFGLVYSILERHSEFGFNQTTQNCCGVGGFYNFDMLIRCGQTGVLNGRTVEADPCDNPSTYIFWDGIHFTEAANRVIAQQFLDGFYVNPSNALRLLCDFDMSIIRK</sequence>
<dbReference type="GO" id="GO:0016788">
    <property type="term" value="F:hydrolase activity, acting on ester bonds"/>
    <property type="evidence" value="ECO:0007669"/>
    <property type="project" value="InterPro"/>
</dbReference>
<dbReference type="OMA" id="CIRPINN"/>
<dbReference type="InterPro" id="IPR036514">
    <property type="entry name" value="SGNH_hydro_sf"/>
</dbReference>
<dbReference type="Gene3D" id="3.40.50.1110">
    <property type="entry name" value="SGNH hydrolase"/>
    <property type="match status" value="1"/>
</dbReference>
<name>A0A8T2R7V3_CERRI</name>
<dbReference type="Pfam" id="PF00657">
    <property type="entry name" value="Lipase_GDSL"/>
    <property type="match status" value="1"/>
</dbReference>
<keyword evidence="4" id="KW-1185">Reference proteome</keyword>
<evidence type="ECO:0000256" key="2">
    <source>
        <dbReference type="SAM" id="Phobius"/>
    </source>
</evidence>
<feature type="transmembrane region" description="Helical" evidence="2">
    <location>
        <begin position="12"/>
        <end position="28"/>
    </location>
</feature>
<proteinExistence type="inferred from homology"/>
<comment type="similarity">
    <text evidence="1">Belongs to the 'GDSL' lipolytic enzyme family.</text>
</comment>
<dbReference type="AlphaFoldDB" id="A0A8T2R7V3"/>